<dbReference type="SUPFAM" id="SSF54862">
    <property type="entry name" value="4Fe-4S ferredoxins"/>
    <property type="match status" value="1"/>
</dbReference>
<dbReference type="GO" id="GO:0005886">
    <property type="term" value="C:plasma membrane"/>
    <property type="evidence" value="ECO:0007669"/>
    <property type="project" value="UniProtKB-SubCell"/>
</dbReference>
<evidence type="ECO:0000256" key="8">
    <source>
        <dbReference type="ARBA" id="ARBA00023136"/>
    </source>
</evidence>
<comment type="subcellular location">
    <subcellularLocation>
        <location evidence="1">Cell membrane</location>
    </subcellularLocation>
</comment>
<sequence>MSNFHSTVSRREFMKAIGLAGAGIGGAALVSPVFHDLDEAMSADSLSHPGKPWWIKEREIENPTTEIDWNMFNRYPESQGARAAGVRGGYPGAVTAEEFAKVASNPGKVNAKAWMTANKPGYRLQDKVLASQNGLPPGASNPWVISSAIANFESYGVPKYQGTPEENSRMLRSVLKLYGASMLGYMELNEKTKKFVFEEYQFRDVPKGFSDAGIDVLPNVPLWGIGLGCPNSTANIATGPSQISYASTGLGHTMIEVTGSCTQRFLMGIGYQCMFGGYENCYPHPGIDTMVGMTELGRACNHGINPSAGIGFTPTSLTTDLPLESTNPIDAGILRFCDSCAKCADVCPNGAITHGEQSWEPQAGWSNRGHKQFQNHMLNCHIYRTTVGQCSTCEGACVFNKGTGAMVHEVVKATMSTTSMFNGFFRKMDDAFGYGPGDMGPGRDPTTGVFNNKAVEWWDKELPAWGYDLGKTYY</sequence>
<evidence type="ECO:0000256" key="3">
    <source>
        <dbReference type="ARBA" id="ARBA00022485"/>
    </source>
</evidence>
<keyword evidence="2" id="KW-1003">Cell membrane</keyword>
<evidence type="ECO:0000313" key="11">
    <source>
        <dbReference type="Proteomes" id="UP000235653"/>
    </source>
</evidence>
<keyword evidence="8" id="KW-0472">Membrane</keyword>
<dbReference type="NCBIfam" id="TIGR01409">
    <property type="entry name" value="TAT_signal_seq"/>
    <property type="match status" value="1"/>
</dbReference>
<protein>
    <submittedName>
        <fullName evidence="10">Reductive dehalogenase</fullName>
    </submittedName>
</protein>
<dbReference type="InterPro" id="IPR012832">
    <property type="entry name" value="RDH"/>
</dbReference>
<keyword evidence="7" id="KW-0411">Iron-sulfur</keyword>
<dbReference type="OrthoDB" id="9784571at2"/>
<keyword evidence="6" id="KW-0408">Iron</keyword>
<keyword evidence="5" id="KW-0732">Signal</keyword>
<dbReference type="EMBL" id="JQAN02000006">
    <property type="protein sequence ID" value="PPD59083.1"/>
    <property type="molecule type" value="Genomic_DNA"/>
</dbReference>
<keyword evidence="3" id="KW-0004">4Fe-4S</keyword>
<dbReference type="InterPro" id="IPR019546">
    <property type="entry name" value="TAT_signal_bac_arc"/>
</dbReference>
<dbReference type="RefSeq" id="WP_102330566.1">
    <property type="nucleotide sequence ID" value="NZ_CP058566.2"/>
</dbReference>
<keyword evidence="11" id="KW-1185">Reference proteome</keyword>
<evidence type="ECO:0000256" key="1">
    <source>
        <dbReference type="ARBA" id="ARBA00004236"/>
    </source>
</evidence>
<evidence type="ECO:0000256" key="5">
    <source>
        <dbReference type="ARBA" id="ARBA00022729"/>
    </source>
</evidence>
<gene>
    <name evidence="10" type="ORF">JP09_004055</name>
</gene>
<keyword evidence="4" id="KW-0479">Metal-binding</keyword>
<dbReference type="NCBIfam" id="TIGR02486">
    <property type="entry name" value="RDH"/>
    <property type="match status" value="1"/>
</dbReference>
<evidence type="ECO:0000256" key="2">
    <source>
        <dbReference type="ARBA" id="ARBA00022475"/>
    </source>
</evidence>
<dbReference type="AlphaFoldDB" id="A0A2P5P9V0"/>
<evidence type="ECO:0000313" key="10">
    <source>
        <dbReference type="EMBL" id="PPD59083.1"/>
    </source>
</evidence>
<dbReference type="GO" id="GO:0051539">
    <property type="term" value="F:4 iron, 4 sulfur cluster binding"/>
    <property type="evidence" value="ECO:0007669"/>
    <property type="project" value="UniProtKB-KW"/>
</dbReference>
<dbReference type="PROSITE" id="PS00198">
    <property type="entry name" value="4FE4S_FER_1"/>
    <property type="match status" value="1"/>
</dbReference>
<dbReference type="InterPro" id="IPR028894">
    <property type="entry name" value="RDH_dom"/>
</dbReference>
<dbReference type="PROSITE" id="PS51318">
    <property type="entry name" value="TAT"/>
    <property type="match status" value="1"/>
</dbReference>
<name>A0A2P5P9V0_9CHLR</name>
<organism evidence="10 11">
    <name type="scientific">Dehalogenimonas etheniformans</name>
    <dbReference type="NCBI Taxonomy" id="1536648"/>
    <lineage>
        <taxon>Bacteria</taxon>
        <taxon>Bacillati</taxon>
        <taxon>Chloroflexota</taxon>
        <taxon>Dehalococcoidia</taxon>
        <taxon>Dehalococcoidales</taxon>
        <taxon>Dehalococcoidaceae</taxon>
        <taxon>Dehalogenimonas</taxon>
    </lineage>
</organism>
<evidence type="ECO:0000256" key="6">
    <source>
        <dbReference type="ARBA" id="ARBA00023004"/>
    </source>
</evidence>
<evidence type="ECO:0000256" key="9">
    <source>
        <dbReference type="ARBA" id="ARBA00029374"/>
    </source>
</evidence>
<dbReference type="InterPro" id="IPR006311">
    <property type="entry name" value="TAT_signal"/>
</dbReference>
<comment type="caution">
    <text evidence="10">The sequence shown here is derived from an EMBL/GenBank/DDBJ whole genome shotgun (WGS) entry which is preliminary data.</text>
</comment>
<dbReference type="Proteomes" id="UP000235653">
    <property type="component" value="Unassembled WGS sequence"/>
</dbReference>
<dbReference type="PROSITE" id="PS51379">
    <property type="entry name" value="4FE4S_FER_2"/>
    <property type="match status" value="1"/>
</dbReference>
<accession>A0A2P5P9V0</accession>
<dbReference type="InterPro" id="IPR017900">
    <property type="entry name" value="4Fe4S_Fe_S_CS"/>
</dbReference>
<comment type="cofactor">
    <cofactor evidence="9">
        <name>corrinoid</name>
        <dbReference type="ChEBI" id="CHEBI:33913"/>
    </cofactor>
</comment>
<evidence type="ECO:0000256" key="7">
    <source>
        <dbReference type="ARBA" id="ARBA00023014"/>
    </source>
</evidence>
<dbReference type="Pfam" id="PF13484">
    <property type="entry name" value="Fer4_16"/>
    <property type="match status" value="1"/>
</dbReference>
<dbReference type="Pfam" id="PF13486">
    <property type="entry name" value="Dehalogenase"/>
    <property type="match status" value="1"/>
</dbReference>
<dbReference type="GO" id="GO:0046872">
    <property type="term" value="F:metal ion binding"/>
    <property type="evidence" value="ECO:0007669"/>
    <property type="project" value="UniProtKB-KW"/>
</dbReference>
<dbReference type="InterPro" id="IPR017896">
    <property type="entry name" value="4Fe4S_Fe-S-bd"/>
</dbReference>
<evidence type="ECO:0000256" key="4">
    <source>
        <dbReference type="ARBA" id="ARBA00022723"/>
    </source>
</evidence>
<proteinExistence type="predicted"/>
<reference evidence="10 11" key="1">
    <citation type="journal article" date="2017" name="ISME J.">
        <title>Grape pomace compost harbors organohalide-respiring Dehalogenimonas species with novel reductive dehalogenase genes.</title>
        <authorList>
            <person name="Yang Y."/>
            <person name="Higgins S.A."/>
            <person name="Yan J."/>
            <person name="Simsir B."/>
            <person name="Chourey K."/>
            <person name="Iyer R."/>
            <person name="Hettich R.L."/>
            <person name="Baldwin B."/>
            <person name="Ogles D.M."/>
            <person name="Loffler F.E."/>
        </authorList>
    </citation>
    <scope>NUCLEOTIDE SEQUENCE [LARGE SCALE GENOMIC DNA]</scope>
    <source>
        <strain evidence="10 11">GP</strain>
    </source>
</reference>